<accession>A0A6J4SV57</accession>
<keyword evidence="1" id="KW-0560">Oxidoreductase</keyword>
<organism evidence="1">
    <name type="scientific">uncultured Solirubrobacterales bacterium</name>
    <dbReference type="NCBI Taxonomy" id="768556"/>
    <lineage>
        <taxon>Bacteria</taxon>
        <taxon>Bacillati</taxon>
        <taxon>Actinomycetota</taxon>
        <taxon>Thermoleophilia</taxon>
        <taxon>Solirubrobacterales</taxon>
        <taxon>environmental samples</taxon>
    </lineage>
</organism>
<name>A0A6J4SV57_9ACTN</name>
<protein>
    <submittedName>
        <fullName evidence="1">Spheroidene monooxygenase</fullName>
        <ecNumber evidence="1">1.14.15.9</ecNumber>
    </submittedName>
</protein>
<dbReference type="GO" id="GO:0043823">
    <property type="term" value="F:spheroidene monooxygenase activity"/>
    <property type="evidence" value="ECO:0007669"/>
    <property type="project" value="UniProtKB-EC"/>
</dbReference>
<dbReference type="AlphaFoldDB" id="A0A6J4SV57"/>
<gene>
    <name evidence="1" type="ORF">AVDCRST_MAG45-1603</name>
</gene>
<dbReference type="EC" id="1.14.15.9" evidence="1"/>
<evidence type="ECO:0000313" key="1">
    <source>
        <dbReference type="EMBL" id="CAA9506006.1"/>
    </source>
</evidence>
<dbReference type="InterPro" id="IPR049574">
    <property type="entry name" value="CrtA-like"/>
</dbReference>
<keyword evidence="1" id="KW-0503">Monooxygenase</keyword>
<feature type="non-terminal residue" evidence="1">
    <location>
        <position position="1"/>
    </location>
</feature>
<reference evidence="1" key="1">
    <citation type="submission" date="2020-02" db="EMBL/GenBank/DDBJ databases">
        <authorList>
            <person name="Meier V. D."/>
        </authorList>
    </citation>
    <scope>NUCLEOTIDE SEQUENCE</scope>
    <source>
        <strain evidence="1">AVDCRST_MAG45</strain>
    </source>
</reference>
<dbReference type="CDD" id="cd21650">
    <property type="entry name" value="CrtA-like"/>
    <property type="match status" value="1"/>
</dbReference>
<dbReference type="EMBL" id="CADCVU010000133">
    <property type="protein sequence ID" value="CAA9506006.1"/>
    <property type="molecule type" value="Genomic_DNA"/>
</dbReference>
<sequence>APVAILTRAAIRPLALTRFYRAIEPPAADLLRQPELIESVGVGEWPLARQATFSLWRSLEGARRYAYGRPDHREVVRRTRAERWYSEELFARFRPYGSEGTWDGRDPLAEA</sequence>
<proteinExistence type="predicted"/>